<accession>A0AAI9PCM9</accession>
<evidence type="ECO:0000313" key="2">
    <source>
        <dbReference type="Proteomes" id="UP000887009"/>
    </source>
</evidence>
<sequence>MATDRFMQLSLTRSLSHGFLQCGWVLNRPWFSRHFVAEK</sequence>
<reference evidence="1" key="1">
    <citation type="submission" date="2021-07" db="EMBL/GenBank/DDBJ databases">
        <title>Draft genome sequence of carbapenem-resistant Aeromonas spp. in Japan.</title>
        <authorList>
            <person name="Maehana S."/>
            <person name="Suzuki M."/>
            <person name="Kitasato H."/>
        </authorList>
    </citation>
    <scope>NUCLEOTIDE SEQUENCE</scope>
    <source>
        <strain evidence="1">KAM348</strain>
    </source>
</reference>
<dbReference type="AlphaFoldDB" id="A0AAI9PCM9"/>
<organism evidence="1 2">
    <name type="scientific">Aeromonas caviae</name>
    <name type="common">Aeromonas punctata</name>
    <dbReference type="NCBI Taxonomy" id="648"/>
    <lineage>
        <taxon>Bacteria</taxon>
        <taxon>Pseudomonadati</taxon>
        <taxon>Pseudomonadota</taxon>
        <taxon>Gammaproteobacteria</taxon>
        <taxon>Aeromonadales</taxon>
        <taxon>Aeromonadaceae</taxon>
        <taxon>Aeromonas</taxon>
    </lineage>
</organism>
<comment type="caution">
    <text evidence="1">The sequence shown here is derived from an EMBL/GenBank/DDBJ whole genome shotgun (WGS) entry which is preliminary data.</text>
</comment>
<dbReference type="Proteomes" id="UP000887009">
    <property type="component" value="Unassembled WGS sequence"/>
</dbReference>
<protein>
    <submittedName>
        <fullName evidence="1">Uncharacterized protein</fullName>
    </submittedName>
</protein>
<name>A0AAI9PCM9_AERCA</name>
<dbReference type="EMBL" id="BPNL01000136">
    <property type="protein sequence ID" value="GJA56986.1"/>
    <property type="molecule type" value="Genomic_DNA"/>
</dbReference>
<proteinExistence type="predicted"/>
<evidence type="ECO:0000313" key="1">
    <source>
        <dbReference type="EMBL" id="GJA56986.1"/>
    </source>
</evidence>
<gene>
    <name evidence="1" type="ORF">KAM348_44090</name>
</gene>